<comment type="caution">
    <text evidence="9">The sequence shown here is derived from an EMBL/GenBank/DDBJ whole genome shotgun (WGS) entry which is preliminary data.</text>
</comment>
<dbReference type="InterPro" id="IPR051263">
    <property type="entry name" value="C-type_cytochrome_biogenesis"/>
</dbReference>
<keyword evidence="10" id="KW-1185">Reference proteome</keyword>
<keyword evidence="7" id="KW-0472">Membrane</keyword>
<comment type="function">
    <text evidence="7">Possible subunit of a heme lyase.</text>
</comment>
<evidence type="ECO:0000256" key="7">
    <source>
        <dbReference type="RuleBase" id="RU364112"/>
    </source>
</evidence>
<dbReference type="CDD" id="cd16378">
    <property type="entry name" value="CcmH_N"/>
    <property type="match status" value="1"/>
</dbReference>
<gene>
    <name evidence="9" type="ORF">ACFOOR_03435</name>
</gene>
<reference evidence="10" key="1">
    <citation type="journal article" date="2019" name="Int. J. Syst. Evol. Microbiol.">
        <title>The Global Catalogue of Microorganisms (GCM) 10K type strain sequencing project: providing services to taxonomists for standard genome sequencing and annotation.</title>
        <authorList>
            <consortium name="The Broad Institute Genomics Platform"/>
            <consortium name="The Broad Institute Genome Sequencing Center for Infectious Disease"/>
            <person name="Wu L."/>
            <person name="Ma J."/>
        </authorList>
    </citation>
    <scope>NUCLEOTIDE SEQUENCE [LARGE SCALE GENOMIC DNA]</scope>
    <source>
        <strain evidence="10">KCTC 52487</strain>
    </source>
</reference>
<dbReference type="InterPro" id="IPR038297">
    <property type="entry name" value="CcmH/CycL/NrfF/Ccl2_sf"/>
</dbReference>
<organism evidence="9 10">
    <name type="scientific">Hyphobacterium vulgare</name>
    <dbReference type="NCBI Taxonomy" id="1736751"/>
    <lineage>
        <taxon>Bacteria</taxon>
        <taxon>Pseudomonadati</taxon>
        <taxon>Pseudomonadota</taxon>
        <taxon>Alphaproteobacteria</taxon>
        <taxon>Maricaulales</taxon>
        <taxon>Maricaulaceae</taxon>
        <taxon>Hyphobacterium</taxon>
    </lineage>
</organism>
<evidence type="ECO:0000313" key="9">
    <source>
        <dbReference type="EMBL" id="MFC2925151.1"/>
    </source>
</evidence>
<proteinExistence type="inferred from homology"/>
<dbReference type="Proteomes" id="UP001595379">
    <property type="component" value="Unassembled WGS sequence"/>
</dbReference>
<dbReference type="Pfam" id="PF03918">
    <property type="entry name" value="CcmH"/>
    <property type="match status" value="1"/>
</dbReference>
<evidence type="ECO:0000313" key="10">
    <source>
        <dbReference type="Proteomes" id="UP001595379"/>
    </source>
</evidence>
<accession>A0ABV6ZUU0</accession>
<keyword evidence="7" id="KW-1133">Transmembrane helix</keyword>
<dbReference type="InterPro" id="IPR005616">
    <property type="entry name" value="CcmH/CycL/Ccl2/NrfF_N"/>
</dbReference>
<evidence type="ECO:0000256" key="6">
    <source>
        <dbReference type="ARBA" id="ARBA00023004"/>
    </source>
</evidence>
<feature type="domain" description="CcmH/CycL/Ccl2/NrfF N-terminal" evidence="8">
    <location>
        <begin position="12"/>
        <end position="117"/>
    </location>
</feature>
<dbReference type="EMBL" id="JBHRSV010000001">
    <property type="protein sequence ID" value="MFC2925151.1"/>
    <property type="molecule type" value="Genomic_DNA"/>
</dbReference>
<keyword evidence="2 7" id="KW-0349">Heme</keyword>
<dbReference type="PANTHER" id="PTHR47870:SF1">
    <property type="entry name" value="CYTOCHROME C-TYPE BIOGENESIS PROTEIN CCMH"/>
    <property type="match status" value="1"/>
</dbReference>
<keyword evidence="3 7" id="KW-0479">Metal-binding</keyword>
<name>A0ABV6ZUU0_9PROT</name>
<keyword evidence="4 7" id="KW-0732">Signal</keyword>
<evidence type="ECO:0000256" key="4">
    <source>
        <dbReference type="ARBA" id="ARBA00022729"/>
    </source>
</evidence>
<comment type="similarity">
    <text evidence="1 7">Belongs to the CcmH/CycL/Ccl2/NrfF family.</text>
</comment>
<feature type="transmembrane region" description="Helical" evidence="7">
    <location>
        <begin position="92"/>
        <end position="112"/>
    </location>
</feature>
<keyword evidence="7" id="KW-0812">Transmembrane</keyword>
<evidence type="ECO:0000256" key="5">
    <source>
        <dbReference type="ARBA" id="ARBA00022748"/>
    </source>
</evidence>
<dbReference type="Gene3D" id="1.10.8.640">
    <property type="entry name" value="Cytochrome C biogenesis protein"/>
    <property type="match status" value="1"/>
</dbReference>
<evidence type="ECO:0000256" key="2">
    <source>
        <dbReference type="ARBA" id="ARBA00022617"/>
    </source>
</evidence>
<evidence type="ECO:0000259" key="8">
    <source>
        <dbReference type="Pfam" id="PF03918"/>
    </source>
</evidence>
<evidence type="ECO:0000256" key="1">
    <source>
        <dbReference type="ARBA" id="ARBA00010342"/>
    </source>
</evidence>
<evidence type="ECO:0000256" key="3">
    <source>
        <dbReference type="ARBA" id="ARBA00022723"/>
    </source>
</evidence>
<protein>
    <recommendedName>
        <fullName evidence="7">Cytochrome c-type biogenesis protein</fullName>
    </recommendedName>
</protein>
<keyword evidence="5" id="KW-0201">Cytochrome c-type biogenesis</keyword>
<dbReference type="PANTHER" id="PTHR47870">
    <property type="entry name" value="CYTOCHROME C-TYPE BIOGENESIS PROTEIN CCMH"/>
    <property type="match status" value="1"/>
</dbReference>
<keyword evidence="6 7" id="KW-0408">Iron</keyword>
<sequence length="120" mass="13012">MNLILVAVAALQTVTLSPVQEDQARAIMQEINCVVCSGQSIADSDAALAQDMREFVRRRVAEGDRASEVRAALASHYGDEVLMRPPFAWRTAFLWVLPVLLLIGGGAMMVSASRKKTPAN</sequence>
<dbReference type="RefSeq" id="WP_343164030.1">
    <property type="nucleotide sequence ID" value="NZ_JBHRSV010000001.1"/>
</dbReference>